<dbReference type="Pfam" id="PF00144">
    <property type="entry name" value="Beta-lactamase"/>
    <property type="match status" value="1"/>
</dbReference>
<dbReference type="InterPro" id="IPR001466">
    <property type="entry name" value="Beta-lactam-related"/>
</dbReference>
<evidence type="ECO:0000256" key="1">
    <source>
        <dbReference type="SAM" id="SignalP"/>
    </source>
</evidence>
<reference evidence="3 4" key="1">
    <citation type="submission" date="2015-12" db="EMBL/GenBank/DDBJ databases">
        <title>The genome of Folsomia candida.</title>
        <authorList>
            <person name="Faddeeva A."/>
            <person name="Derks M.F."/>
            <person name="Anvar Y."/>
            <person name="Smit S."/>
            <person name="Van Straalen N."/>
            <person name="Roelofs D."/>
        </authorList>
    </citation>
    <scope>NUCLEOTIDE SEQUENCE [LARGE SCALE GENOMIC DNA]</scope>
    <source>
        <strain evidence="3 4">VU population</strain>
        <tissue evidence="3">Whole body</tissue>
    </source>
</reference>
<dbReference type="OrthoDB" id="5946976at2759"/>
<evidence type="ECO:0000313" key="3">
    <source>
        <dbReference type="EMBL" id="OXA48197.1"/>
    </source>
</evidence>
<feature type="domain" description="Beta-lactamase-related" evidence="2">
    <location>
        <begin position="40"/>
        <end position="331"/>
    </location>
</feature>
<feature type="chain" id="PRO_5012466146" evidence="1">
    <location>
        <begin position="21"/>
        <end position="456"/>
    </location>
</feature>
<dbReference type="AlphaFoldDB" id="A0A226DU22"/>
<sequence>MATCLKILIVGLITWLKICSKNTVLSITENVIPPEMKAQIDQLILEVMEKEKIPAQSLSIVKKDGSLLYNRGYGDRDVEHNLPAGPETLFAIGSATKSFTAVLVAKTLHEMYPAMGKNVLDVPIRELAPGYNFTLGDRFRSERVTFKDILAHRVCIKQEVSGLVSQAFNGTEDMVNRFRYSPEECGFRSEFSYNNGLIGMAGHILGHIANTTYADLLSEFVGQLGMTSTTVIKMSNDHENMMHRAIPYIWKGGEFVRGNSEFLKSIAPIPSGGGILTNANDMAKYMLFHLNKGKVGDVQVVPDEVMGWERTGHGGHLPPFMTSFYMYPNLGQGIFTSRSGSLVDPEGLSNAIFHIISEGEKDAAPPLSKSTHLHDCSVTKCHHYKTRHSLSTPHLHDVGVTDCHQANASPPIPPVATFLFLHALIASPRDTRISLSHILLNQAEFDQPLPLGNVLN</sequence>
<dbReference type="InterPro" id="IPR050491">
    <property type="entry name" value="AmpC-like"/>
</dbReference>
<proteinExistence type="predicted"/>
<dbReference type="SUPFAM" id="SSF56601">
    <property type="entry name" value="beta-lactamase/transpeptidase-like"/>
    <property type="match status" value="1"/>
</dbReference>
<feature type="signal peptide" evidence="1">
    <location>
        <begin position="1"/>
        <end position="20"/>
    </location>
</feature>
<comment type="caution">
    <text evidence="3">The sequence shown here is derived from an EMBL/GenBank/DDBJ whole genome shotgun (WGS) entry which is preliminary data.</text>
</comment>
<evidence type="ECO:0000313" key="4">
    <source>
        <dbReference type="Proteomes" id="UP000198287"/>
    </source>
</evidence>
<dbReference type="PANTHER" id="PTHR46825:SF15">
    <property type="entry name" value="BETA-LACTAMASE-RELATED DOMAIN-CONTAINING PROTEIN"/>
    <property type="match status" value="1"/>
</dbReference>
<accession>A0A226DU22</accession>
<dbReference type="InterPro" id="IPR012338">
    <property type="entry name" value="Beta-lactam/transpept-like"/>
</dbReference>
<name>A0A226DU22_FOLCA</name>
<dbReference type="Gene3D" id="3.40.710.10">
    <property type="entry name" value="DD-peptidase/beta-lactamase superfamily"/>
    <property type="match status" value="1"/>
</dbReference>
<dbReference type="PANTHER" id="PTHR46825">
    <property type="entry name" value="D-ALANYL-D-ALANINE-CARBOXYPEPTIDASE/ENDOPEPTIDASE AMPH"/>
    <property type="match status" value="1"/>
</dbReference>
<organism evidence="3 4">
    <name type="scientific">Folsomia candida</name>
    <name type="common">Springtail</name>
    <dbReference type="NCBI Taxonomy" id="158441"/>
    <lineage>
        <taxon>Eukaryota</taxon>
        <taxon>Metazoa</taxon>
        <taxon>Ecdysozoa</taxon>
        <taxon>Arthropoda</taxon>
        <taxon>Hexapoda</taxon>
        <taxon>Collembola</taxon>
        <taxon>Entomobryomorpha</taxon>
        <taxon>Isotomoidea</taxon>
        <taxon>Isotomidae</taxon>
        <taxon>Proisotominae</taxon>
        <taxon>Folsomia</taxon>
    </lineage>
</organism>
<keyword evidence="4" id="KW-1185">Reference proteome</keyword>
<dbReference type="EMBL" id="LNIX01000012">
    <property type="protein sequence ID" value="OXA48197.1"/>
    <property type="molecule type" value="Genomic_DNA"/>
</dbReference>
<evidence type="ECO:0000259" key="2">
    <source>
        <dbReference type="Pfam" id="PF00144"/>
    </source>
</evidence>
<keyword evidence="1" id="KW-0732">Signal</keyword>
<protein>
    <submittedName>
        <fullName evidence="3">Protein flp</fullName>
    </submittedName>
</protein>
<dbReference type="Proteomes" id="UP000198287">
    <property type="component" value="Unassembled WGS sequence"/>
</dbReference>
<gene>
    <name evidence="3" type="ORF">Fcan01_17019</name>
</gene>